<organism evidence="2 3">
    <name type="scientific">Segatella baroniae F0067</name>
    <dbReference type="NCBI Taxonomy" id="1115809"/>
    <lineage>
        <taxon>Bacteria</taxon>
        <taxon>Pseudomonadati</taxon>
        <taxon>Bacteroidota</taxon>
        <taxon>Bacteroidia</taxon>
        <taxon>Bacteroidales</taxon>
        <taxon>Prevotellaceae</taxon>
        <taxon>Segatella</taxon>
    </lineage>
</organism>
<evidence type="ECO:0000313" key="2">
    <source>
        <dbReference type="EMBL" id="ERK38748.1"/>
    </source>
</evidence>
<feature type="signal peptide" evidence="1">
    <location>
        <begin position="1"/>
        <end position="20"/>
    </location>
</feature>
<keyword evidence="1" id="KW-0732">Signal</keyword>
<dbReference type="AlphaFoldDB" id="U2QBQ9"/>
<evidence type="ECO:0000256" key="1">
    <source>
        <dbReference type="SAM" id="SignalP"/>
    </source>
</evidence>
<reference evidence="2 3" key="1">
    <citation type="submission" date="2013-08" db="EMBL/GenBank/DDBJ databases">
        <authorList>
            <person name="Durkin A.S."/>
            <person name="Haft D.R."/>
            <person name="McCorrison J."/>
            <person name="Torralba M."/>
            <person name="Gillis M."/>
            <person name="Haft D.H."/>
            <person name="Methe B."/>
            <person name="Sutton G."/>
            <person name="Nelson K.E."/>
        </authorList>
    </citation>
    <scope>NUCLEOTIDE SEQUENCE [LARGE SCALE GENOMIC DNA]</scope>
    <source>
        <strain evidence="2 3">F0067</strain>
    </source>
</reference>
<gene>
    <name evidence="2" type="ORF">HMPREF9135_1568</name>
</gene>
<sequence length="120" mass="13580">MKKKMMMTLVALMSMTMSFAADENANNASATAAYDMTINYNSLAYALSLSADQLESVKDIHKTFCVEMMNAANAPKEEKAHLVDKAVFKDLKYMHYVLDSDQYRKYVMLLNATMNNRGLK</sequence>
<dbReference type="RefSeq" id="WP_021590194.1">
    <property type="nucleotide sequence ID" value="NZ_AWEY01000033.1"/>
</dbReference>
<evidence type="ECO:0008006" key="4">
    <source>
        <dbReference type="Google" id="ProtNLM"/>
    </source>
</evidence>
<feature type="chain" id="PRO_5004634103" description="Lipoprotein" evidence="1">
    <location>
        <begin position="21"/>
        <end position="120"/>
    </location>
</feature>
<dbReference type="PATRIC" id="fig|1115809.3.peg.1916"/>
<keyword evidence="3" id="KW-1185">Reference proteome</keyword>
<accession>U2QBQ9</accession>
<comment type="caution">
    <text evidence="2">The sequence shown here is derived from an EMBL/GenBank/DDBJ whole genome shotgun (WGS) entry which is preliminary data.</text>
</comment>
<proteinExistence type="predicted"/>
<name>U2QBQ9_9BACT</name>
<dbReference type="EMBL" id="AWEY01000033">
    <property type="protein sequence ID" value="ERK38748.1"/>
    <property type="molecule type" value="Genomic_DNA"/>
</dbReference>
<protein>
    <recommendedName>
        <fullName evidence="4">Lipoprotein</fullName>
    </recommendedName>
</protein>
<dbReference type="Proteomes" id="UP000016648">
    <property type="component" value="Unassembled WGS sequence"/>
</dbReference>
<evidence type="ECO:0000313" key="3">
    <source>
        <dbReference type="Proteomes" id="UP000016648"/>
    </source>
</evidence>